<evidence type="ECO:0000313" key="1">
    <source>
        <dbReference type="EMBL" id="KAH3876958.1"/>
    </source>
</evidence>
<comment type="caution">
    <text evidence="1">The sequence shown here is derived from an EMBL/GenBank/DDBJ whole genome shotgun (WGS) entry which is preliminary data.</text>
</comment>
<organism evidence="1 2">
    <name type="scientific">Dreissena polymorpha</name>
    <name type="common">Zebra mussel</name>
    <name type="synonym">Mytilus polymorpha</name>
    <dbReference type="NCBI Taxonomy" id="45954"/>
    <lineage>
        <taxon>Eukaryota</taxon>
        <taxon>Metazoa</taxon>
        <taxon>Spiralia</taxon>
        <taxon>Lophotrochozoa</taxon>
        <taxon>Mollusca</taxon>
        <taxon>Bivalvia</taxon>
        <taxon>Autobranchia</taxon>
        <taxon>Heteroconchia</taxon>
        <taxon>Euheterodonta</taxon>
        <taxon>Imparidentia</taxon>
        <taxon>Neoheterodontei</taxon>
        <taxon>Myida</taxon>
        <taxon>Dreissenoidea</taxon>
        <taxon>Dreissenidae</taxon>
        <taxon>Dreissena</taxon>
    </lineage>
</organism>
<keyword evidence="2" id="KW-1185">Reference proteome</keyword>
<evidence type="ECO:0000313" key="2">
    <source>
        <dbReference type="Proteomes" id="UP000828390"/>
    </source>
</evidence>
<protein>
    <submittedName>
        <fullName evidence="1">Uncharacterized protein</fullName>
    </submittedName>
</protein>
<dbReference type="Proteomes" id="UP000828390">
    <property type="component" value="Unassembled WGS sequence"/>
</dbReference>
<reference evidence="1" key="1">
    <citation type="journal article" date="2019" name="bioRxiv">
        <title>The Genome of the Zebra Mussel, Dreissena polymorpha: A Resource for Invasive Species Research.</title>
        <authorList>
            <person name="McCartney M.A."/>
            <person name="Auch B."/>
            <person name="Kono T."/>
            <person name="Mallez S."/>
            <person name="Zhang Y."/>
            <person name="Obille A."/>
            <person name="Becker A."/>
            <person name="Abrahante J.E."/>
            <person name="Garbe J."/>
            <person name="Badalamenti J.P."/>
            <person name="Herman A."/>
            <person name="Mangelson H."/>
            <person name="Liachko I."/>
            <person name="Sullivan S."/>
            <person name="Sone E.D."/>
            <person name="Koren S."/>
            <person name="Silverstein K.A.T."/>
            <person name="Beckman K.B."/>
            <person name="Gohl D.M."/>
        </authorList>
    </citation>
    <scope>NUCLEOTIDE SEQUENCE</scope>
    <source>
        <strain evidence="1">Duluth1</strain>
        <tissue evidence="1">Whole animal</tissue>
    </source>
</reference>
<reference evidence="1" key="2">
    <citation type="submission" date="2020-11" db="EMBL/GenBank/DDBJ databases">
        <authorList>
            <person name="McCartney M.A."/>
            <person name="Auch B."/>
            <person name="Kono T."/>
            <person name="Mallez S."/>
            <person name="Becker A."/>
            <person name="Gohl D.M."/>
            <person name="Silverstein K.A.T."/>
            <person name="Koren S."/>
            <person name="Bechman K.B."/>
            <person name="Herman A."/>
            <person name="Abrahante J.E."/>
            <person name="Garbe J."/>
        </authorList>
    </citation>
    <scope>NUCLEOTIDE SEQUENCE</scope>
    <source>
        <strain evidence="1">Duluth1</strain>
        <tissue evidence="1">Whole animal</tissue>
    </source>
</reference>
<sequence length="140" mass="14857">MKPFTEVTNVLLSTGVISEEDDDDETLTFVDVICVYPTNQVGHSGTTNIIIGTTGSSDDYTGTSAIMSEASSVSASQNKATTVAKTKSTKTPTVTESVQTLSTDETSFATLNNPVETQTHASTSRVFLKPSTSYYELVSP</sequence>
<proteinExistence type="predicted"/>
<dbReference type="EMBL" id="JAIWYP010000001">
    <property type="protein sequence ID" value="KAH3876958.1"/>
    <property type="molecule type" value="Genomic_DNA"/>
</dbReference>
<name>A0A9D4RS68_DREPO</name>
<gene>
    <name evidence="1" type="ORF">DPMN_000811</name>
</gene>
<dbReference type="AlphaFoldDB" id="A0A9D4RS68"/>
<accession>A0A9D4RS68</accession>